<keyword evidence="2" id="KW-1185">Reference proteome</keyword>
<gene>
    <name evidence="1" type="ORF">MFLAVUS_007131</name>
</gene>
<dbReference type="Proteomes" id="UP001473302">
    <property type="component" value="Unassembled WGS sequence"/>
</dbReference>
<organism evidence="1 2">
    <name type="scientific">Mucor flavus</name>
    <dbReference type="NCBI Taxonomy" id="439312"/>
    <lineage>
        <taxon>Eukaryota</taxon>
        <taxon>Fungi</taxon>
        <taxon>Fungi incertae sedis</taxon>
        <taxon>Mucoromycota</taxon>
        <taxon>Mucoromycotina</taxon>
        <taxon>Mucoromycetes</taxon>
        <taxon>Mucorales</taxon>
        <taxon>Mucorineae</taxon>
        <taxon>Mucoraceae</taxon>
        <taxon>Mucor</taxon>
    </lineage>
</organism>
<sequence>MATYPAATVTPELFSLTEMYGRQTGLDNVLAIFNNPVMLMLSDREANWRMRDDIYNVIPANCEIWK</sequence>
<evidence type="ECO:0000313" key="1">
    <source>
        <dbReference type="EMBL" id="GAA5813647.1"/>
    </source>
</evidence>
<proteinExistence type="predicted"/>
<protein>
    <submittedName>
        <fullName evidence="1">Uncharacterized protein</fullName>
    </submittedName>
</protein>
<accession>A0ABP9Z3E9</accession>
<dbReference type="EMBL" id="BAABUK010000017">
    <property type="protein sequence ID" value="GAA5813647.1"/>
    <property type="molecule type" value="Genomic_DNA"/>
</dbReference>
<reference evidence="1 2" key="1">
    <citation type="submission" date="2024-04" db="EMBL/GenBank/DDBJ databases">
        <title>genome sequences of Mucor flavus KT1a and Helicostylum pulchrum KT1b strains isolated from the surface of a dry-aged beef.</title>
        <authorList>
            <person name="Toyotome T."/>
            <person name="Hosono M."/>
            <person name="Torimaru M."/>
            <person name="Fukuda K."/>
            <person name="Mikami N."/>
        </authorList>
    </citation>
    <scope>NUCLEOTIDE SEQUENCE [LARGE SCALE GENOMIC DNA]</scope>
    <source>
        <strain evidence="1 2">KT1a</strain>
    </source>
</reference>
<name>A0ABP9Z3E9_9FUNG</name>
<comment type="caution">
    <text evidence="1">The sequence shown here is derived from an EMBL/GenBank/DDBJ whole genome shotgun (WGS) entry which is preliminary data.</text>
</comment>
<evidence type="ECO:0000313" key="2">
    <source>
        <dbReference type="Proteomes" id="UP001473302"/>
    </source>
</evidence>